<proteinExistence type="predicted"/>
<accession>A0A1K0FDF0</accession>
<name>A0A1K0FDF0_9ACTN</name>
<evidence type="ECO:0000313" key="2">
    <source>
        <dbReference type="Proteomes" id="UP000182486"/>
    </source>
</evidence>
<organism evidence="1 2">
    <name type="scientific">Couchioplanes caeruleus subsp. caeruleus</name>
    <dbReference type="NCBI Taxonomy" id="56427"/>
    <lineage>
        <taxon>Bacteria</taxon>
        <taxon>Bacillati</taxon>
        <taxon>Actinomycetota</taxon>
        <taxon>Actinomycetes</taxon>
        <taxon>Micromonosporales</taxon>
        <taxon>Micromonosporaceae</taxon>
        <taxon>Couchioplanes</taxon>
    </lineage>
</organism>
<gene>
    <name evidence="1" type="ORF">BG844_29675</name>
</gene>
<keyword evidence="2" id="KW-1185">Reference proteome</keyword>
<comment type="caution">
    <text evidence="1">The sequence shown here is derived from an EMBL/GenBank/DDBJ whole genome shotgun (WGS) entry which is preliminary data.</text>
</comment>
<protein>
    <submittedName>
        <fullName evidence="1">Zinc-ribbon domain-containing protein</fullName>
    </submittedName>
</protein>
<dbReference type="RefSeq" id="WP_071808624.1">
    <property type="nucleotide sequence ID" value="NZ_MEIA01000449.1"/>
</dbReference>
<dbReference type="EMBL" id="MEIA01000449">
    <property type="protein sequence ID" value="OJF10849.1"/>
    <property type="molecule type" value="Genomic_DNA"/>
</dbReference>
<evidence type="ECO:0000313" key="1">
    <source>
        <dbReference type="EMBL" id="OJF10849.1"/>
    </source>
</evidence>
<reference evidence="1 2" key="1">
    <citation type="submission" date="2016-09" db="EMBL/GenBank/DDBJ databases">
        <title>Couchioplanes caeruleus draft genome sequence.</title>
        <authorList>
            <person name="Sheehan J."/>
            <person name="Caffrey P."/>
        </authorList>
    </citation>
    <scope>NUCLEOTIDE SEQUENCE [LARGE SCALE GENOMIC DNA]</scope>
    <source>
        <strain evidence="1 2">DSM 43634</strain>
    </source>
</reference>
<sequence>MFLLVGIRTKERLLSTVTLVGEICGVTAPQSVVRTSTKFTAFFIPLFPVRPSRYRLECGNCGAARAVDAGSAARLAA</sequence>
<dbReference type="Proteomes" id="UP000182486">
    <property type="component" value="Unassembled WGS sequence"/>
</dbReference>
<dbReference type="AlphaFoldDB" id="A0A1K0FDF0"/>